<proteinExistence type="predicted"/>
<evidence type="ECO:0000313" key="4">
    <source>
        <dbReference type="Proteomes" id="UP000507470"/>
    </source>
</evidence>
<keyword evidence="1" id="KW-0732">Signal</keyword>
<dbReference type="OrthoDB" id="6076979at2759"/>
<dbReference type="InterPro" id="IPR004302">
    <property type="entry name" value="Cellulose/chitin-bd_N"/>
</dbReference>
<protein>
    <recommendedName>
        <fullName evidence="2">Chitin-binding type-4 domain-containing protein</fullName>
    </recommendedName>
</protein>
<evidence type="ECO:0000256" key="1">
    <source>
        <dbReference type="SAM" id="SignalP"/>
    </source>
</evidence>
<sequence>MKQAILIWIFCIGNVIGHGKLWEPPARSTMWRRGFKTPVNPNDNELNCGGFQNHWIKYGGRCGVCGDPYQSSPRPNEAGGEYATGAITRQYKSGQIIDLAVDITANHVGFFEFRICPNNDATKPITQKCLNRYPIFVVGSKDGRYHVDGHQNGIIVFKGKLPKGLVCSQCVLQWRYRTGNRWGCNKKTGKCGKGYGPQEEFYGCSDVTITTNIALKSMTMRKPVGIRHTEAFKSNFQLLSNPSDLISTLGKKTGASPVFDKLTSVLWTLLKTIISTNRGSRVALVQWNPIGHDIVELGKANQLSVLDTKNKRTYNRPSNHWPPSKPTVVEADIGEEEDGPMMLSEVVVDEDWRKPTVIKKYTDGPNGFVASESKCRATKEFEHVEGTNRWCSVNCNAGNCPKVMCTCVTKAVNSIVTHPFTNSLSSKIHTVKTSVHNQGSIKTVKHNVVPNSKKRLLRLLSHKKNVVSNKIKSSNLKRTLSKPVRTMPAKEQENFHLTVKWSDGV</sequence>
<organism evidence="3 4">
    <name type="scientific">Mytilus coruscus</name>
    <name type="common">Sea mussel</name>
    <dbReference type="NCBI Taxonomy" id="42192"/>
    <lineage>
        <taxon>Eukaryota</taxon>
        <taxon>Metazoa</taxon>
        <taxon>Spiralia</taxon>
        <taxon>Lophotrochozoa</taxon>
        <taxon>Mollusca</taxon>
        <taxon>Bivalvia</taxon>
        <taxon>Autobranchia</taxon>
        <taxon>Pteriomorphia</taxon>
        <taxon>Mytilida</taxon>
        <taxon>Mytiloidea</taxon>
        <taxon>Mytilidae</taxon>
        <taxon>Mytilinae</taxon>
        <taxon>Mytilus</taxon>
    </lineage>
</organism>
<accession>A0A6J8CL84</accession>
<keyword evidence="4" id="KW-1185">Reference proteome</keyword>
<evidence type="ECO:0000313" key="3">
    <source>
        <dbReference type="EMBL" id="CAC5395814.1"/>
    </source>
</evidence>
<feature type="chain" id="PRO_5026882858" description="Chitin-binding type-4 domain-containing protein" evidence="1">
    <location>
        <begin position="20"/>
        <end position="505"/>
    </location>
</feature>
<gene>
    <name evidence="3" type="ORF">MCOR_30439</name>
</gene>
<dbReference type="AlphaFoldDB" id="A0A6J8CL84"/>
<name>A0A6J8CL84_MYTCO</name>
<evidence type="ECO:0000259" key="2">
    <source>
        <dbReference type="Pfam" id="PF03067"/>
    </source>
</evidence>
<dbReference type="EMBL" id="CACVKT020005571">
    <property type="protein sequence ID" value="CAC5395814.1"/>
    <property type="molecule type" value="Genomic_DNA"/>
</dbReference>
<reference evidence="3 4" key="1">
    <citation type="submission" date="2020-06" db="EMBL/GenBank/DDBJ databases">
        <authorList>
            <person name="Li R."/>
            <person name="Bekaert M."/>
        </authorList>
    </citation>
    <scope>NUCLEOTIDE SEQUENCE [LARGE SCALE GENOMIC DNA]</scope>
    <source>
        <strain evidence="4">wild</strain>
    </source>
</reference>
<dbReference type="Proteomes" id="UP000507470">
    <property type="component" value="Unassembled WGS sequence"/>
</dbReference>
<feature type="signal peptide" evidence="1">
    <location>
        <begin position="1"/>
        <end position="19"/>
    </location>
</feature>
<feature type="domain" description="Chitin-binding type-4" evidence="2">
    <location>
        <begin position="18"/>
        <end position="207"/>
    </location>
</feature>
<dbReference type="Pfam" id="PF03067">
    <property type="entry name" value="LPMO_10"/>
    <property type="match status" value="1"/>
</dbReference>